<evidence type="ECO:0000313" key="4">
    <source>
        <dbReference type="Proteomes" id="UP000734511"/>
    </source>
</evidence>
<dbReference type="InterPro" id="IPR036182">
    <property type="entry name" value="PCuAC_sf"/>
</dbReference>
<reference evidence="3 4" key="1">
    <citation type="submission" date="2020-03" db="EMBL/GenBank/DDBJ databases">
        <title>WGS of actinomycetes isolated from Thailand.</title>
        <authorList>
            <person name="Thawai C."/>
        </authorList>
    </citation>
    <scope>NUCLEOTIDE SEQUENCE [LARGE SCALE GENOMIC DNA]</scope>
    <source>
        <strain evidence="3 4">PRB2-1</strain>
    </source>
</reference>
<dbReference type="Pfam" id="PF04314">
    <property type="entry name" value="PCuAC"/>
    <property type="match status" value="1"/>
</dbReference>
<dbReference type="Proteomes" id="UP000734511">
    <property type="component" value="Unassembled WGS sequence"/>
</dbReference>
<proteinExistence type="predicted"/>
<dbReference type="Gene3D" id="2.60.40.1890">
    <property type="entry name" value="PCu(A)C copper chaperone"/>
    <property type="match status" value="1"/>
</dbReference>
<keyword evidence="2" id="KW-0812">Transmembrane</keyword>
<feature type="transmembrane region" description="Helical" evidence="2">
    <location>
        <begin position="27"/>
        <end position="46"/>
    </location>
</feature>
<dbReference type="InterPro" id="IPR007410">
    <property type="entry name" value="LpqE-like"/>
</dbReference>
<name>A0ABX0ZUV3_9ACTN</name>
<protein>
    <submittedName>
        <fullName evidence="3">Copper chaperone PCu(A)C</fullName>
    </submittedName>
</protein>
<evidence type="ECO:0000313" key="3">
    <source>
        <dbReference type="EMBL" id="NJP46346.1"/>
    </source>
</evidence>
<feature type="region of interest" description="Disordered" evidence="1">
    <location>
        <begin position="1"/>
        <end position="23"/>
    </location>
</feature>
<keyword evidence="4" id="KW-1185">Reference proteome</keyword>
<sequence length="174" mass="17895">MTHDNRAAEPVAPKNPQRRPAGPWRGALAPLAVVAVALFSLTLYASSGAAGALPARIRVTAGQVLAPTGSETTSAYFDLANTGQSADTLLSVSSPRFGRVMMAHTVQEHGAGRMEPVRALALPPGSRLAMSPFGTDLMLPADPSQTPGSTVDFDLHFAGSGTIRARAVVVPLGG</sequence>
<organism evidence="3 4">
    <name type="scientific">Actinacidiphila epipremni</name>
    <dbReference type="NCBI Taxonomy" id="2053013"/>
    <lineage>
        <taxon>Bacteria</taxon>
        <taxon>Bacillati</taxon>
        <taxon>Actinomycetota</taxon>
        <taxon>Actinomycetes</taxon>
        <taxon>Kitasatosporales</taxon>
        <taxon>Streptomycetaceae</taxon>
        <taxon>Actinacidiphila</taxon>
    </lineage>
</organism>
<dbReference type="SUPFAM" id="SSF110087">
    <property type="entry name" value="DR1885-like metal-binding protein"/>
    <property type="match status" value="1"/>
</dbReference>
<dbReference type="PANTHER" id="PTHR36302">
    <property type="entry name" value="BLR7088 PROTEIN"/>
    <property type="match status" value="1"/>
</dbReference>
<keyword evidence="2" id="KW-0472">Membrane</keyword>
<dbReference type="InterPro" id="IPR058248">
    <property type="entry name" value="Lxx211020-like"/>
</dbReference>
<keyword evidence="2" id="KW-1133">Transmembrane helix</keyword>
<accession>A0ABX0ZUV3</accession>
<dbReference type="PANTHER" id="PTHR36302:SF1">
    <property type="entry name" value="COPPER CHAPERONE PCU(A)C"/>
    <property type="match status" value="1"/>
</dbReference>
<comment type="caution">
    <text evidence="3">The sequence shown here is derived from an EMBL/GenBank/DDBJ whole genome shotgun (WGS) entry which is preliminary data.</text>
</comment>
<evidence type="ECO:0000256" key="1">
    <source>
        <dbReference type="SAM" id="MobiDB-lite"/>
    </source>
</evidence>
<evidence type="ECO:0000256" key="2">
    <source>
        <dbReference type="SAM" id="Phobius"/>
    </source>
</evidence>
<dbReference type="EMBL" id="JAATEJ010000021">
    <property type="protein sequence ID" value="NJP46346.1"/>
    <property type="molecule type" value="Genomic_DNA"/>
</dbReference>
<gene>
    <name evidence="3" type="ORF">HCN08_23485</name>
</gene>
<dbReference type="RefSeq" id="WP_167985205.1">
    <property type="nucleotide sequence ID" value="NZ_JAATEJ010000021.1"/>
</dbReference>